<dbReference type="InterPro" id="IPR041373">
    <property type="entry name" value="RT_RNaseH"/>
</dbReference>
<keyword evidence="6 10" id="KW-0695">RNA-directed DNA polymerase</keyword>
<feature type="domain" description="Reverse transcriptase RNase H-like" evidence="8">
    <location>
        <begin position="2"/>
        <end position="75"/>
    </location>
</feature>
<keyword evidence="4" id="KW-0255">Endonuclease</keyword>
<dbReference type="InterPro" id="IPR043502">
    <property type="entry name" value="DNA/RNA_pol_sf"/>
</dbReference>
<name>A0ABQ5F5D0_9ASTR</name>
<dbReference type="GO" id="GO:0003964">
    <property type="term" value="F:RNA-directed DNA polymerase activity"/>
    <property type="evidence" value="ECO:0007669"/>
    <property type="project" value="UniProtKB-KW"/>
</dbReference>
<reference evidence="10" key="2">
    <citation type="submission" date="2022-01" db="EMBL/GenBank/DDBJ databases">
        <authorList>
            <person name="Yamashiro T."/>
            <person name="Shiraishi A."/>
            <person name="Satake H."/>
            <person name="Nakayama K."/>
        </authorList>
    </citation>
    <scope>NUCLEOTIDE SEQUENCE</scope>
</reference>
<evidence type="ECO:0000313" key="10">
    <source>
        <dbReference type="EMBL" id="GJT57912.1"/>
    </source>
</evidence>
<feature type="domain" description="Tf2-1-like SH3-like" evidence="9">
    <location>
        <begin position="221"/>
        <end position="270"/>
    </location>
</feature>
<evidence type="ECO:0000256" key="5">
    <source>
        <dbReference type="ARBA" id="ARBA00022801"/>
    </source>
</evidence>
<organism evidence="10 11">
    <name type="scientific">Tanacetum coccineum</name>
    <dbReference type="NCBI Taxonomy" id="301880"/>
    <lineage>
        <taxon>Eukaryota</taxon>
        <taxon>Viridiplantae</taxon>
        <taxon>Streptophyta</taxon>
        <taxon>Embryophyta</taxon>
        <taxon>Tracheophyta</taxon>
        <taxon>Spermatophyta</taxon>
        <taxon>Magnoliopsida</taxon>
        <taxon>eudicotyledons</taxon>
        <taxon>Gunneridae</taxon>
        <taxon>Pentapetalae</taxon>
        <taxon>asterids</taxon>
        <taxon>campanulids</taxon>
        <taxon>Asterales</taxon>
        <taxon>Asteraceae</taxon>
        <taxon>Asteroideae</taxon>
        <taxon>Anthemideae</taxon>
        <taxon>Anthemidinae</taxon>
        <taxon>Tanacetum</taxon>
    </lineage>
</organism>
<feature type="region of interest" description="Disordered" evidence="7">
    <location>
        <begin position="119"/>
        <end position="151"/>
    </location>
</feature>
<protein>
    <submittedName>
        <fullName evidence="10">Reverse transcriptase domain-containing protein</fullName>
    </submittedName>
</protein>
<dbReference type="InterPro" id="IPR056924">
    <property type="entry name" value="SH3_Tf2-1"/>
</dbReference>
<gene>
    <name evidence="10" type="ORF">Tco_0992966</name>
</gene>
<evidence type="ECO:0000256" key="6">
    <source>
        <dbReference type="ARBA" id="ARBA00022918"/>
    </source>
</evidence>
<dbReference type="EMBL" id="BQNB010016972">
    <property type="protein sequence ID" value="GJT57912.1"/>
    <property type="molecule type" value="Genomic_DNA"/>
</dbReference>
<keyword evidence="3" id="KW-0540">Nuclease</keyword>
<dbReference type="CDD" id="cd09274">
    <property type="entry name" value="RNase_HI_RT_Ty3"/>
    <property type="match status" value="1"/>
</dbReference>
<evidence type="ECO:0000259" key="8">
    <source>
        <dbReference type="Pfam" id="PF17917"/>
    </source>
</evidence>
<keyword evidence="1" id="KW-0808">Transferase</keyword>
<reference evidence="10" key="1">
    <citation type="journal article" date="2022" name="Int. J. Mol. Sci.">
        <title>Draft Genome of Tanacetum Coccineum: Genomic Comparison of Closely Related Tanacetum-Family Plants.</title>
        <authorList>
            <person name="Yamashiro T."/>
            <person name="Shiraishi A."/>
            <person name="Nakayama K."/>
            <person name="Satake H."/>
        </authorList>
    </citation>
    <scope>NUCLEOTIDE SEQUENCE</scope>
</reference>
<sequence>MIIAYASLTTQAPHDENYTTHDLELGAVAFALKIWRHYLYGIKCTVFTDHKILQHILDQKELNMRQRRWLELLADHDCEIRYHPGEGNVVADALNRKERIKPLKVRALVMTLHPKLPHKSSSLKRRIKRRKHQKLRTMRNGQKHLKSPNKSANLHPLEAIDSMETLTKFIYKEISLRHGMPISIISNSTVVVSSAGDFIFRGSHNASTRKRRLCENKGVIRFGKRGKLNPRYIGPFKILKRVGPMAYTLELPEELSSVHSTFHVYNLKKCLSDESLVFPMKELRLDDTLNFMEEPVEIMDREVKQLSPKL</sequence>
<dbReference type="Pfam" id="PF24626">
    <property type="entry name" value="SH3_Tf2-1"/>
    <property type="match status" value="1"/>
</dbReference>
<evidence type="ECO:0000256" key="1">
    <source>
        <dbReference type="ARBA" id="ARBA00022679"/>
    </source>
</evidence>
<accession>A0ABQ5F5D0</accession>
<evidence type="ECO:0000256" key="2">
    <source>
        <dbReference type="ARBA" id="ARBA00022695"/>
    </source>
</evidence>
<keyword evidence="2" id="KW-0548">Nucleotidyltransferase</keyword>
<evidence type="ECO:0000256" key="4">
    <source>
        <dbReference type="ARBA" id="ARBA00022759"/>
    </source>
</evidence>
<dbReference type="Pfam" id="PF17917">
    <property type="entry name" value="RT_RNaseH"/>
    <property type="match status" value="1"/>
</dbReference>
<evidence type="ECO:0000256" key="3">
    <source>
        <dbReference type="ARBA" id="ARBA00022722"/>
    </source>
</evidence>
<dbReference type="SUPFAM" id="SSF56672">
    <property type="entry name" value="DNA/RNA polymerases"/>
    <property type="match status" value="1"/>
</dbReference>
<keyword evidence="5" id="KW-0378">Hydrolase</keyword>
<dbReference type="Proteomes" id="UP001151760">
    <property type="component" value="Unassembled WGS sequence"/>
</dbReference>
<evidence type="ECO:0000256" key="7">
    <source>
        <dbReference type="SAM" id="MobiDB-lite"/>
    </source>
</evidence>
<proteinExistence type="predicted"/>
<dbReference type="PANTHER" id="PTHR46148:SF59">
    <property type="entry name" value="NUCLEOTIDYLTRANSFERASE, RIBONUCLEASE H"/>
    <property type="match status" value="1"/>
</dbReference>
<evidence type="ECO:0000259" key="9">
    <source>
        <dbReference type="Pfam" id="PF24626"/>
    </source>
</evidence>
<feature type="compositionally biased region" description="Basic residues" evidence="7">
    <location>
        <begin position="119"/>
        <end position="147"/>
    </location>
</feature>
<keyword evidence="11" id="KW-1185">Reference proteome</keyword>
<evidence type="ECO:0000313" key="11">
    <source>
        <dbReference type="Proteomes" id="UP001151760"/>
    </source>
</evidence>
<dbReference type="PANTHER" id="PTHR46148">
    <property type="entry name" value="CHROMO DOMAIN-CONTAINING PROTEIN"/>
    <property type="match status" value="1"/>
</dbReference>
<comment type="caution">
    <text evidence="10">The sequence shown here is derived from an EMBL/GenBank/DDBJ whole genome shotgun (WGS) entry which is preliminary data.</text>
</comment>